<dbReference type="AlphaFoldDB" id="A0A9W6NG26"/>
<dbReference type="InterPro" id="IPR053156">
    <property type="entry name" value="T6SS_TssM-like"/>
</dbReference>
<dbReference type="RefSeq" id="WP_373877845.1">
    <property type="nucleotide sequence ID" value="NZ_BSFN01000005.1"/>
</dbReference>
<feature type="domain" description="Type VI secretion system IcmF C-terminal" evidence="2">
    <location>
        <begin position="874"/>
        <end position="979"/>
    </location>
</feature>
<keyword evidence="6" id="KW-1185">Reference proteome</keyword>
<accession>A0A9W6NG26</accession>
<organism evidence="5 6">
    <name type="scientific">Pseudomonas turukhanskensis</name>
    <dbReference type="NCBI Taxonomy" id="1806536"/>
    <lineage>
        <taxon>Bacteria</taxon>
        <taxon>Pseudomonadati</taxon>
        <taxon>Pseudomonadota</taxon>
        <taxon>Gammaproteobacteria</taxon>
        <taxon>Pseudomonadales</taxon>
        <taxon>Pseudomonadaceae</taxon>
        <taxon>Pseudomonas</taxon>
    </lineage>
</organism>
<comment type="caution">
    <text evidence="5">The sequence shown here is derived from an EMBL/GenBank/DDBJ whole genome shotgun (WGS) entry which is preliminary data.</text>
</comment>
<keyword evidence="1" id="KW-0812">Transmembrane</keyword>
<feature type="domain" description="IcmF-related" evidence="3">
    <location>
        <begin position="300"/>
        <end position="618"/>
    </location>
</feature>
<dbReference type="Pfam" id="PF21070">
    <property type="entry name" value="IcmF_helical"/>
    <property type="match status" value="1"/>
</dbReference>
<dbReference type="InterPro" id="IPR048677">
    <property type="entry name" value="TssM1_hel"/>
</dbReference>
<dbReference type="InterPro" id="IPR009612">
    <property type="entry name" value="IcmF-rel"/>
</dbReference>
<gene>
    <name evidence="5" type="ORF">GCM10017655_23380</name>
</gene>
<evidence type="ECO:0000259" key="2">
    <source>
        <dbReference type="Pfam" id="PF06744"/>
    </source>
</evidence>
<evidence type="ECO:0000259" key="4">
    <source>
        <dbReference type="Pfam" id="PF21070"/>
    </source>
</evidence>
<dbReference type="Pfam" id="PF06761">
    <property type="entry name" value="IcmF-related"/>
    <property type="match status" value="1"/>
</dbReference>
<proteinExistence type="predicted"/>
<keyword evidence="1" id="KW-1133">Transmembrane helix</keyword>
<dbReference type="EMBL" id="BSFN01000005">
    <property type="protein sequence ID" value="GLK89276.1"/>
    <property type="molecule type" value="Genomic_DNA"/>
</dbReference>
<dbReference type="InterPro" id="IPR010623">
    <property type="entry name" value="IcmF_C"/>
</dbReference>
<dbReference type="PANTHER" id="PTHR36153:SF1">
    <property type="entry name" value="TYPE VI SECRETION SYSTEM COMPONENT TSSM1"/>
    <property type="match status" value="1"/>
</dbReference>
<sequence length="1015" mass="112367">MREQLGTFWRHQARILLVTGELEEIELLAPGLTHRGWLHDQHTVLLWVGVSQAKPDLDLLKQWRSLRPWRPLDGIVWVLNKAQRDNPAAMAAGAGFLQGVVQALRWRAPLHLWQLCASEWPQPARPEQAVGCVLPAVVDATQFQVFLQALLQPLFRQGLAQLQANTSHDFLWRLGRDLQAEGIARWGQALASLLERPSRHVRLRGVWFSLLPPSSGEGRAQPAWRLSPAWAGVVEDRARGRRLGWAGPRVLYAALLVVVGLAAVGLVLSFVSNQMLIGQTQHRLAALEQAGGSDEQVLALHELVHEVARLEHRERAGVPWFQRWGLSRNEALLAALWPRYGEANNQLLRDPLAAGLHAQLSALVALPAQSPQRAQRAVEAYDLLKAYLMMARPERSDRVFLASALAAVAPLPNSPSDGVTPSRWQALSPGLAEFYTVHLAAHPHWKIRADMPLVARVRQVLLSELGQRNAEASLYQQVLDAAAINYPALGLDQLVGETDAQALFATTASVPGMYTRQAWEGQVRQAIDEIAEAHREKIDWVLSDAPAELGSALSPEQLKQRLVARYFQDYSNAWLRFLTSLRWQKAASLAQVIDQLTVMSDVRQSPLIALLNTLAYQGQAGSRKPALTDTLLDSAQRLLATTPVAMIDQRAQSPDGPLTATFAPLLALLGKGEEGSDEPHLSVQALLTRVTRVRLTLQQVSSAQDPQHMTQALAQTVFQGKGVDLTDTRAYGRLLAASLGAEWGGIGQTLFVQPLEQAWERVLQPSAAALNRHWQRTIVGPWEQAFTGRYPFAATTSSASLPMLGQMIRADSGRIEQFLQRELAGVLRKEGSHWVADPSHSQGLRFNPAFLTAIGQLSQLADVLFTDGGMGLGFELQAKPVQGVVQTTLILDGQRLHYFNQMERWQRFIWPGVGDHPGASLTWTSLRGGERLFGDFAGPWGLIRLLELAQVSALDDSDSRYRLQLKTADNLLLTWHLRTELDAGPLALLRLRGFRLPTQIFLDEPRGSARAEERL</sequence>
<reference evidence="5" key="2">
    <citation type="submission" date="2023-01" db="EMBL/GenBank/DDBJ databases">
        <authorList>
            <person name="Sun Q."/>
            <person name="Evtushenko L."/>
        </authorList>
    </citation>
    <scope>NUCLEOTIDE SEQUENCE</scope>
    <source>
        <strain evidence="5">VKM B-2935</strain>
    </source>
</reference>
<evidence type="ECO:0000313" key="6">
    <source>
        <dbReference type="Proteomes" id="UP001143328"/>
    </source>
</evidence>
<name>A0A9W6NG26_9PSED</name>
<evidence type="ECO:0000256" key="1">
    <source>
        <dbReference type="SAM" id="Phobius"/>
    </source>
</evidence>
<dbReference type="Proteomes" id="UP001143328">
    <property type="component" value="Unassembled WGS sequence"/>
</dbReference>
<keyword evidence="1" id="KW-0472">Membrane</keyword>
<protein>
    <submittedName>
        <fullName evidence="5">Type VI secretion protein VasK</fullName>
    </submittedName>
</protein>
<feature type="transmembrane region" description="Helical" evidence="1">
    <location>
        <begin position="250"/>
        <end position="271"/>
    </location>
</feature>
<evidence type="ECO:0000313" key="5">
    <source>
        <dbReference type="EMBL" id="GLK89276.1"/>
    </source>
</evidence>
<feature type="domain" description="Type VI secretion system component TssM1 helical" evidence="4">
    <location>
        <begin position="765"/>
        <end position="868"/>
    </location>
</feature>
<reference evidence="5" key="1">
    <citation type="journal article" date="2014" name="Int. J. Syst. Evol. Microbiol.">
        <title>Complete genome sequence of Corynebacterium casei LMG S-19264T (=DSM 44701T), isolated from a smear-ripened cheese.</title>
        <authorList>
            <consortium name="US DOE Joint Genome Institute (JGI-PGF)"/>
            <person name="Walter F."/>
            <person name="Albersmeier A."/>
            <person name="Kalinowski J."/>
            <person name="Ruckert C."/>
        </authorList>
    </citation>
    <scope>NUCLEOTIDE SEQUENCE</scope>
    <source>
        <strain evidence="5">VKM B-2935</strain>
    </source>
</reference>
<evidence type="ECO:0000259" key="3">
    <source>
        <dbReference type="Pfam" id="PF06761"/>
    </source>
</evidence>
<dbReference type="PANTHER" id="PTHR36153">
    <property type="entry name" value="INNER MEMBRANE PROTEIN-RELATED"/>
    <property type="match status" value="1"/>
</dbReference>
<dbReference type="Pfam" id="PF06744">
    <property type="entry name" value="IcmF_C"/>
    <property type="match status" value="1"/>
</dbReference>